<accession>W4KGW7</accession>
<dbReference type="Proteomes" id="UP000030671">
    <property type="component" value="Unassembled WGS sequence"/>
</dbReference>
<evidence type="ECO:0000313" key="1">
    <source>
        <dbReference type="EMBL" id="ETW85108.1"/>
    </source>
</evidence>
<name>W4KGW7_HETIT</name>
<evidence type="ECO:0000313" key="2">
    <source>
        <dbReference type="Proteomes" id="UP000030671"/>
    </source>
</evidence>
<protein>
    <submittedName>
        <fullName evidence="1">Uncharacterized protein</fullName>
    </submittedName>
</protein>
<dbReference type="InterPro" id="IPR040521">
    <property type="entry name" value="KDZ"/>
</dbReference>
<dbReference type="AlphaFoldDB" id="W4KGW7"/>
<dbReference type="RefSeq" id="XP_009541993.1">
    <property type="nucleotide sequence ID" value="XM_009543698.1"/>
</dbReference>
<dbReference type="InParanoid" id="W4KGW7"/>
<gene>
    <name evidence="1" type="ORF">HETIRDRAFT_309053</name>
</gene>
<dbReference type="GeneID" id="20669637"/>
<dbReference type="OrthoDB" id="3257768at2759"/>
<organism evidence="1 2">
    <name type="scientific">Heterobasidion irregulare (strain TC 32-1)</name>
    <dbReference type="NCBI Taxonomy" id="747525"/>
    <lineage>
        <taxon>Eukaryota</taxon>
        <taxon>Fungi</taxon>
        <taxon>Dikarya</taxon>
        <taxon>Basidiomycota</taxon>
        <taxon>Agaricomycotina</taxon>
        <taxon>Agaricomycetes</taxon>
        <taxon>Russulales</taxon>
        <taxon>Bondarzewiaceae</taxon>
        <taxon>Heterobasidion</taxon>
        <taxon>Heterobasidion annosum species complex</taxon>
    </lineage>
</organism>
<feature type="non-terminal residue" evidence="1">
    <location>
        <position position="1"/>
    </location>
</feature>
<dbReference type="Pfam" id="PF18758">
    <property type="entry name" value="KDZ"/>
    <property type="match status" value="1"/>
</dbReference>
<reference evidence="1 2" key="1">
    <citation type="journal article" date="2012" name="New Phytol.">
        <title>Insight into trade-off between wood decay and parasitism from the genome of a fungal forest pathogen.</title>
        <authorList>
            <person name="Olson A."/>
            <person name="Aerts A."/>
            <person name="Asiegbu F."/>
            <person name="Belbahri L."/>
            <person name="Bouzid O."/>
            <person name="Broberg A."/>
            <person name="Canback B."/>
            <person name="Coutinho P.M."/>
            <person name="Cullen D."/>
            <person name="Dalman K."/>
            <person name="Deflorio G."/>
            <person name="van Diepen L.T."/>
            <person name="Dunand C."/>
            <person name="Duplessis S."/>
            <person name="Durling M."/>
            <person name="Gonthier P."/>
            <person name="Grimwood J."/>
            <person name="Fossdal C.G."/>
            <person name="Hansson D."/>
            <person name="Henrissat B."/>
            <person name="Hietala A."/>
            <person name="Himmelstrand K."/>
            <person name="Hoffmeister D."/>
            <person name="Hogberg N."/>
            <person name="James T.Y."/>
            <person name="Karlsson M."/>
            <person name="Kohler A."/>
            <person name="Kues U."/>
            <person name="Lee Y.H."/>
            <person name="Lin Y.C."/>
            <person name="Lind M."/>
            <person name="Lindquist E."/>
            <person name="Lombard V."/>
            <person name="Lucas S."/>
            <person name="Lunden K."/>
            <person name="Morin E."/>
            <person name="Murat C."/>
            <person name="Park J."/>
            <person name="Raffaello T."/>
            <person name="Rouze P."/>
            <person name="Salamov A."/>
            <person name="Schmutz J."/>
            <person name="Solheim H."/>
            <person name="Stahlberg J."/>
            <person name="Velez H."/>
            <person name="de Vries R.P."/>
            <person name="Wiebenga A."/>
            <person name="Woodward S."/>
            <person name="Yakovlev I."/>
            <person name="Garbelotto M."/>
            <person name="Martin F."/>
            <person name="Grigoriev I.V."/>
            <person name="Stenlid J."/>
        </authorList>
    </citation>
    <scope>NUCLEOTIDE SEQUENCE [LARGE SCALE GENOMIC DNA]</scope>
    <source>
        <strain evidence="1 2">TC 32-1</strain>
    </source>
</reference>
<keyword evidence="2" id="KW-1185">Reference proteome</keyword>
<dbReference type="KEGG" id="hir:HETIRDRAFT_309053"/>
<sequence length="71" mass="7973">VAAVGKFYLLEHKVSCRYKFSYHWLPGVGMTDGEAPERIWAILNDIGGSICEMTSGHCHNIINDHHSDMNV</sequence>
<dbReference type="EMBL" id="KI925455">
    <property type="protein sequence ID" value="ETW85108.1"/>
    <property type="molecule type" value="Genomic_DNA"/>
</dbReference>
<proteinExistence type="predicted"/>
<dbReference type="HOGENOM" id="CLU_003703_10_0_1"/>